<comment type="cofactor">
    <cofactor evidence="7">
        <name>heme</name>
        <dbReference type="ChEBI" id="CHEBI:30413"/>
    </cofactor>
</comment>
<proteinExistence type="inferred from homology"/>
<evidence type="ECO:0000256" key="6">
    <source>
        <dbReference type="ARBA" id="ARBA00023033"/>
    </source>
</evidence>
<dbReference type="PANTHER" id="PTHR47947:SF29">
    <property type="entry name" value="CYTOCHROME P450 CYP82D47-LIKE"/>
    <property type="match status" value="1"/>
</dbReference>
<sequence length="515" mass="58273">MDTFLPFLVTIISTILSMLTCFIYYHLKRSTASKNSIRCTVPQAGGAWPVIGHLHLFASQQLLHKALGAMAEKYGPVFTVKFGLERVLVVSSWEMAAECFTVHDKAFSDRPNTATLKLLGYNYAMFAFTPYGPYWRQVRKIAVAELLSNHRLETLKRVRASEVETMIKELHQLCRVKGGVLVDMKERFSDLMLNISLRMVAGNGDVMRGKARKHRKSLRDFFYLFGVPMLSDSIPFLGWLDYVIGYGKAMKKTAKELDRLMEDWLEEHKQKRLLLGGKNKEELDFMDVMLNILDDAGIGDFDADTIIKATCLALTLAGTESTMVSITWALSLLLNNIHKLEKAQEELDNVVGRDRQVDESDVPKLLYLQAIVKETLRMYPPSPLLIFRAAREDCALSSGYKVPVGTRLIVNASKIHRDERVWPNPDEFQPERFLTSHKGIDVKGQNFELIPFGSGRRSCPGIWLALNVVHLTLASLLHNFEVTKPSNEDVDMTESPGLNNLKATPLEVFLTPRLH</sequence>
<dbReference type="PRINTS" id="PR00385">
    <property type="entry name" value="P450"/>
</dbReference>
<dbReference type="GO" id="GO:0005506">
    <property type="term" value="F:iron ion binding"/>
    <property type="evidence" value="ECO:0007669"/>
    <property type="project" value="InterPro"/>
</dbReference>
<dbReference type="STRING" id="981085.W9QGY5"/>
<dbReference type="Gene3D" id="1.10.630.10">
    <property type="entry name" value="Cytochrome P450"/>
    <property type="match status" value="1"/>
</dbReference>
<evidence type="ECO:0000313" key="10">
    <source>
        <dbReference type="EMBL" id="EXB37247.1"/>
    </source>
</evidence>
<keyword evidence="9" id="KW-0472">Membrane</keyword>
<dbReference type="InterPro" id="IPR002401">
    <property type="entry name" value="Cyt_P450_E_grp-I"/>
</dbReference>
<dbReference type="SUPFAM" id="SSF48264">
    <property type="entry name" value="Cytochrome P450"/>
    <property type="match status" value="1"/>
</dbReference>
<name>W9QGY5_9ROSA</name>
<dbReference type="PRINTS" id="PR00463">
    <property type="entry name" value="EP450I"/>
</dbReference>
<dbReference type="InterPro" id="IPR017972">
    <property type="entry name" value="Cyt_P450_CS"/>
</dbReference>
<dbReference type="CDD" id="cd20654">
    <property type="entry name" value="CYP82"/>
    <property type="match status" value="1"/>
</dbReference>
<evidence type="ECO:0000256" key="5">
    <source>
        <dbReference type="ARBA" id="ARBA00023004"/>
    </source>
</evidence>
<dbReference type="PANTHER" id="PTHR47947">
    <property type="entry name" value="CYTOCHROME P450 82C3-RELATED"/>
    <property type="match status" value="1"/>
</dbReference>
<keyword evidence="9" id="KW-0812">Transmembrane</keyword>
<dbReference type="PROSITE" id="PS00086">
    <property type="entry name" value="CYTOCHROME_P450"/>
    <property type="match status" value="1"/>
</dbReference>
<dbReference type="GO" id="GO:0004497">
    <property type="term" value="F:monooxygenase activity"/>
    <property type="evidence" value="ECO:0007669"/>
    <property type="project" value="UniProtKB-KW"/>
</dbReference>
<dbReference type="GO" id="GO:0020037">
    <property type="term" value="F:heme binding"/>
    <property type="evidence" value="ECO:0007669"/>
    <property type="project" value="InterPro"/>
</dbReference>
<feature type="transmembrane region" description="Helical" evidence="9">
    <location>
        <begin position="221"/>
        <end position="240"/>
    </location>
</feature>
<dbReference type="AlphaFoldDB" id="W9QGY5"/>
<feature type="transmembrane region" description="Helical" evidence="9">
    <location>
        <begin position="6"/>
        <end position="27"/>
    </location>
</feature>
<feature type="binding site" description="axial binding residue" evidence="7">
    <location>
        <position position="459"/>
    </location>
    <ligand>
        <name>heme</name>
        <dbReference type="ChEBI" id="CHEBI:30413"/>
    </ligand>
    <ligandPart>
        <name>Fe</name>
        <dbReference type="ChEBI" id="CHEBI:18248"/>
    </ligandPart>
</feature>
<dbReference type="OrthoDB" id="2789670at2759"/>
<evidence type="ECO:0000256" key="4">
    <source>
        <dbReference type="ARBA" id="ARBA00023002"/>
    </source>
</evidence>
<keyword evidence="6 8" id="KW-0503">Monooxygenase</keyword>
<dbReference type="eggNOG" id="KOG0156">
    <property type="taxonomic scope" value="Eukaryota"/>
</dbReference>
<evidence type="ECO:0000256" key="9">
    <source>
        <dbReference type="SAM" id="Phobius"/>
    </source>
</evidence>
<comment type="similarity">
    <text evidence="1 8">Belongs to the cytochrome P450 family.</text>
</comment>
<evidence type="ECO:0000256" key="8">
    <source>
        <dbReference type="RuleBase" id="RU000461"/>
    </source>
</evidence>
<keyword evidence="4 8" id="KW-0560">Oxidoreductase</keyword>
<organism evidence="10 11">
    <name type="scientific">Morus notabilis</name>
    <dbReference type="NCBI Taxonomy" id="981085"/>
    <lineage>
        <taxon>Eukaryota</taxon>
        <taxon>Viridiplantae</taxon>
        <taxon>Streptophyta</taxon>
        <taxon>Embryophyta</taxon>
        <taxon>Tracheophyta</taxon>
        <taxon>Spermatophyta</taxon>
        <taxon>Magnoliopsida</taxon>
        <taxon>eudicotyledons</taxon>
        <taxon>Gunneridae</taxon>
        <taxon>Pentapetalae</taxon>
        <taxon>rosids</taxon>
        <taxon>fabids</taxon>
        <taxon>Rosales</taxon>
        <taxon>Moraceae</taxon>
        <taxon>Moreae</taxon>
        <taxon>Morus</taxon>
    </lineage>
</organism>
<dbReference type="KEGG" id="mnt:21403209"/>
<keyword evidence="9" id="KW-1133">Transmembrane helix</keyword>
<gene>
    <name evidence="10" type="ORF">L484_020306</name>
</gene>
<reference evidence="11" key="1">
    <citation type="submission" date="2013-01" db="EMBL/GenBank/DDBJ databases">
        <title>Draft Genome Sequence of a Mulberry Tree, Morus notabilis C.K. Schneid.</title>
        <authorList>
            <person name="He N."/>
            <person name="Zhao S."/>
        </authorList>
    </citation>
    <scope>NUCLEOTIDE SEQUENCE</scope>
</reference>
<dbReference type="FunFam" id="1.10.630.10:FF:000026">
    <property type="entry name" value="Cytochrome P450 82C4"/>
    <property type="match status" value="1"/>
</dbReference>
<keyword evidence="2 7" id="KW-0349">Heme</keyword>
<keyword evidence="3 7" id="KW-0479">Metal-binding</keyword>
<accession>W9QGY5</accession>
<protein>
    <submittedName>
        <fullName evidence="10">Cytochrome P450 82A3</fullName>
    </submittedName>
</protein>
<dbReference type="InterPro" id="IPR050651">
    <property type="entry name" value="Plant_Cytochrome_P450_Monoox"/>
</dbReference>
<dbReference type="InterPro" id="IPR001128">
    <property type="entry name" value="Cyt_P450"/>
</dbReference>
<evidence type="ECO:0000256" key="3">
    <source>
        <dbReference type="ARBA" id="ARBA00022723"/>
    </source>
</evidence>
<evidence type="ECO:0000256" key="1">
    <source>
        <dbReference type="ARBA" id="ARBA00010617"/>
    </source>
</evidence>
<dbReference type="GO" id="GO:0016705">
    <property type="term" value="F:oxidoreductase activity, acting on paired donors, with incorporation or reduction of molecular oxygen"/>
    <property type="evidence" value="ECO:0007669"/>
    <property type="project" value="InterPro"/>
</dbReference>
<dbReference type="InterPro" id="IPR036396">
    <property type="entry name" value="Cyt_P450_sf"/>
</dbReference>
<dbReference type="EMBL" id="KE343608">
    <property type="protein sequence ID" value="EXB37247.1"/>
    <property type="molecule type" value="Genomic_DNA"/>
</dbReference>
<keyword evidence="11" id="KW-1185">Reference proteome</keyword>
<evidence type="ECO:0000313" key="11">
    <source>
        <dbReference type="Proteomes" id="UP000030645"/>
    </source>
</evidence>
<keyword evidence="5 7" id="KW-0408">Iron</keyword>
<dbReference type="Pfam" id="PF00067">
    <property type="entry name" value="p450"/>
    <property type="match status" value="1"/>
</dbReference>
<evidence type="ECO:0000256" key="7">
    <source>
        <dbReference type="PIRSR" id="PIRSR602401-1"/>
    </source>
</evidence>
<dbReference type="Proteomes" id="UP000030645">
    <property type="component" value="Unassembled WGS sequence"/>
</dbReference>
<evidence type="ECO:0000256" key="2">
    <source>
        <dbReference type="ARBA" id="ARBA00022617"/>
    </source>
</evidence>